<comment type="caution">
    <text evidence="17">The sequence shown here is derived from an EMBL/GenBank/DDBJ whole genome shotgun (WGS) entry which is preliminary data.</text>
</comment>
<dbReference type="EMBL" id="JACBKZ010000012">
    <property type="protein sequence ID" value="KAF5937385.1"/>
    <property type="molecule type" value="Genomic_DNA"/>
</dbReference>
<keyword evidence="8 14" id="KW-0378">Hydrolase</keyword>
<dbReference type="PANTHER" id="PTHR46819">
    <property type="entry name" value="EF-HAND CALCIUM-BINDING DOMAIN-CONTAINING PROTEIN 7"/>
    <property type="match status" value="1"/>
</dbReference>
<dbReference type="EC" id="3.6.5.-" evidence="14"/>
<dbReference type="GO" id="GO:0003924">
    <property type="term" value="F:GTPase activity"/>
    <property type="evidence" value="ECO:0007669"/>
    <property type="project" value="InterPro"/>
</dbReference>
<evidence type="ECO:0000256" key="11">
    <source>
        <dbReference type="ARBA" id="ARBA00023128"/>
    </source>
</evidence>
<dbReference type="PROSITE" id="PS00018">
    <property type="entry name" value="EF_HAND_1"/>
    <property type="match status" value="1"/>
</dbReference>
<evidence type="ECO:0000259" key="16">
    <source>
        <dbReference type="PROSITE" id="PS51423"/>
    </source>
</evidence>
<evidence type="ECO:0000256" key="5">
    <source>
        <dbReference type="ARBA" id="ARBA00022737"/>
    </source>
</evidence>
<keyword evidence="3" id="KW-0812">Transmembrane</keyword>
<dbReference type="InterPro" id="IPR018247">
    <property type="entry name" value="EF_Hand_1_Ca_BS"/>
</dbReference>
<evidence type="ECO:0000256" key="7">
    <source>
        <dbReference type="ARBA" id="ARBA00022787"/>
    </source>
</evidence>
<evidence type="ECO:0000259" key="15">
    <source>
        <dbReference type="PROSITE" id="PS50222"/>
    </source>
</evidence>
<dbReference type="Pfam" id="PF00071">
    <property type="entry name" value="Ras"/>
    <property type="match status" value="1"/>
</dbReference>
<organism evidence="17 18">
    <name type="scientific">Camellia sinensis</name>
    <name type="common">Tea plant</name>
    <name type="synonym">Thea sinensis</name>
    <dbReference type="NCBI Taxonomy" id="4442"/>
    <lineage>
        <taxon>Eukaryota</taxon>
        <taxon>Viridiplantae</taxon>
        <taxon>Streptophyta</taxon>
        <taxon>Embryophyta</taxon>
        <taxon>Tracheophyta</taxon>
        <taxon>Spermatophyta</taxon>
        <taxon>Magnoliopsida</taxon>
        <taxon>eudicotyledons</taxon>
        <taxon>Gunneridae</taxon>
        <taxon>Pentapetalae</taxon>
        <taxon>asterids</taxon>
        <taxon>Ericales</taxon>
        <taxon>Theaceae</taxon>
        <taxon>Camellia</taxon>
    </lineage>
</organism>
<keyword evidence="12 14" id="KW-0342">GTP-binding</keyword>
<comment type="similarity">
    <text evidence="2 14">Belongs to the mitochondrial Rho GTPase family.</text>
</comment>
<dbReference type="InterPro" id="IPR013566">
    <property type="entry name" value="EF_hand_assoc_1"/>
</dbReference>
<evidence type="ECO:0000256" key="6">
    <source>
        <dbReference type="ARBA" id="ARBA00022741"/>
    </source>
</evidence>
<evidence type="ECO:0000256" key="13">
    <source>
        <dbReference type="ARBA" id="ARBA00023136"/>
    </source>
</evidence>
<dbReference type="InterPro" id="IPR002048">
    <property type="entry name" value="EF_hand_dom"/>
</dbReference>
<keyword evidence="18" id="KW-1185">Reference proteome</keyword>
<sequence>MAGGRTTVRVAVVGDRGTGKSSLIAAAASESFPESVPSVLPPTRLPSDFYPDGIPVTIFYTSSSLESRGKLAEELKRADAVVLTYACDQPVTLDHLSTFWLHELRRLEVPVIVVGCKLDLRDERHHMSLEQVMSPIMQQFREIETCIECSAANLVQVPEVFYYAQKAVLHPTAPLFDQETQALKPRCVRALKRIFILCDHDMDGALNDMELNEFQVKCFNAPLQPAEIVGVKRVVQEKLPEGVNEFGLTLTGKGRLETTWTVLRKFGYDDDIKLRGDQLSIPSKKAPDQSVEFTSEAVEFLKGVFSLFDMDKDGALRFSELDDLFSTAPESPWEEAPYKDAAERSALGGISLNGFLSEWALMTQLDPAQSMANLICIGYTSDPASALRLTRRRSIDRKKQQTDRNVFQCFVFGPKNAGKSALLKAFLGRPFSDNYTSTTEEHYVANLVDQFGGTKKTLILREIQEDRVKKAFVQLRNPWQLVMWRSDEYSLKRTSELLMEVTRRGEETGFGVPSLLIAAKDDLSSYPMATKDSAKICQDMGIDVPIHISVKERDLNNVFSRIVSTAVTPHLSVPETEIGRNQKHYRQIVNRSLMLLGLLLLWLDWQPIVPTLQGRMLPPISILKMALYIEYFSFSMLKIHIFVVWKVKMDCPSLLGESNRAQGSGNPAHALSPEAEANVEAGGGGGNLPKIESIERCQMDMDKSLGYTRF</sequence>
<reference evidence="17 18" key="2">
    <citation type="submission" date="2020-07" db="EMBL/GenBank/DDBJ databases">
        <title>Genome assembly of wild tea tree DASZ reveals pedigree and selection history of tea varieties.</title>
        <authorList>
            <person name="Zhang W."/>
        </authorList>
    </citation>
    <scope>NUCLEOTIDE SEQUENCE [LARGE SCALE GENOMIC DNA]</scope>
    <source>
        <strain evidence="18">cv. G240</strain>
        <tissue evidence="17">Leaf</tissue>
    </source>
</reference>
<accession>A0A7J7GAS3</accession>
<dbReference type="Pfam" id="PF08355">
    <property type="entry name" value="EF_assoc_1"/>
    <property type="match status" value="1"/>
</dbReference>
<keyword evidence="7 14" id="KW-1000">Mitochondrion outer membrane</keyword>
<name>A0A7J7GAS3_CAMSI</name>
<dbReference type="AlphaFoldDB" id="A0A7J7GAS3"/>
<dbReference type="PROSITE" id="PS51423">
    <property type="entry name" value="MIRO"/>
    <property type="match status" value="1"/>
</dbReference>
<dbReference type="GO" id="GO:0005509">
    <property type="term" value="F:calcium ion binding"/>
    <property type="evidence" value="ECO:0007669"/>
    <property type="project" value="InterPro"/>
</dbReference>
<dbReference type="InterPro" id="IPR013567">
    <property type="entry name" value="EF_hand_assoc_2"/>
</dbReference>
<dbReference type="FunFam" id="1.10.238.10:FF:000212">
    <property type="entry name" value="Mitochondrial Rho GTPase"/>
    <property type="match status" value="1"/>
</dbReference>
<dbReference type="Gene3D" id="3.40.50.300">
    <property type="entry name" value="P-loop containing nucleotide triphosphate hydrolases"/>
    <property type="match status" value="2"/>
</dbReference>
<comment type="subcellular location">
    <subcellularLocation>
        <location evidence="1 14">Mitochondrion outer membrane</location>
        <topology evidence="1 14">Single-pass type IV membrane protein</topology>
    </subcellularLocation>
</comment>
<evidence type="ECO:0000256" key="12">
    <source>
        <dbReference type="ARBA" id="ARBA00023134"/>
    </source>
</evidence>
<dbReference type="InterPro" id="IPR027417">
    <property type="entry name" value="P-loop_NTPase"/>
</dbReference>
<evidence type="ECO:0000256" key="1">
    <source>
        <dbReference type="ARBA" id="ARBA00004200"/>
    </source>
</evidence>
<evidence type="ECO:0000313" key="17">
    <source>
        <dbReference type="EMBL" id="KAF5937385.1"/>
    </source>
</evidence>
<keyword evidence="5" id="KW-0677">Repeat</keyword>
<evidence type="ECO:0000256" key="8">
    <source>
        <dbReference type="ARBA" id="ARBA00022801"/>
    </source>
</evidence>
<dbReference type="CDD" id="cd01893">
    <property type="entry name" value="Miro1"/>
    <property type="match status" value="1"/>
</dbReference>
<feature type="domain" description="EF-hand" evidence="15">
    <location>
        <begin position="296"/>
        <end position="331"/>
    </location>
</feature>
<dbReference type="SUPFAM" id="SSF52540">
    <property type="entry name" value="P-loop containing nucleoside triphosphate hydrolases"/>
    <property type="match status" value="2"/>
</dbReference>
<dbReference type="Pfam" id="PF08356">
    <property type="entry name" value="EF_assoc_2"/>
    <property type="match status" value="1"/>
</dbReference>
<keyword evidence="10" id="KW-1133">Transmembrane helix</keyword>
<dbReference type="InterPro" id="IPR020860">
    <property type="entry name" value="MIRO_dom"/>
</dbReference>
<dbReference type="FunFam" id="1.10.238.10:FF:000011">
    <property type="entry name" value="Mitochondrial Rho GTPase"/>
    <property type="match status" value="1"/>
</dbReference>
<dbReference type="FunFam" id="3.40.50.300:FF:000935">
    <property type="entry name" value="Mitochondrial Rho GTPase"/>
    <property type="match status" value="1"/>
</dbReference>
<evidence type="ECO:0000256" key="4">
    <source>
        <dbReference type="ARBA" id="ARBA00022723"/>
    </source>
</evidence>
<dbReference type="SMART" id="SM00175">
    <property type="entry name" value="RAB"/>
    <property type="match status" value="1"/>
</dbReference>
<evidence type="ECO:0000313" key="18">
    <source>
        <dbReference type="Proteomes" id="UP000593564"/>
    </source>
</evidence>
<dbReference type="InterPro" id="IPR021181">
    <property type="entry name" value="Miro"/>
</dbReference>
<gene>
    <name evidence="17" type="ORF">HYC85_024891</name>
</gene>
<dbReference type="GO" id="GO:0005525">
    <property type="term" value="F:GTP binding"/>
    <property type="evidence" value="ECO:0007669"/>
    <property type="project" value="UniProtKB-KW"/>
</dbReference>
<keyword evidence="9 14" id="KW-0106">Calcium</keyword>
<keyword evidence="13 14" id="KW-0472">Membrane</keyword>
<dbReference type="PRINTS" id="PR00449">
    <property type="entry name" value="RASTRNSFRMNG"/>
</dbReference>
<dbReference type="PROSITE" id="PS50222">
    <property type="entry name" value="EF_HAND_2"/>
    <property type="match status" value="1"/>
</dbReference>
<dbReference type="GO" id="GO:0005741">
    <property type="term" value="C:mitochondrial outer membrane"/>
    <property type="evidence" value="ECO:0007669"/>
    <property type="project" value="UniProtKB-SubCell"/>
</dbReference>
<reference evidence="18" key="1">
    <citation type="journal article" date="2020" name="Nat. Commun.">
        <title>Genome assembly of wild tea tree DASZ reveals pedigree and selection history of tea varieties.</title>
        <authorList>
            <person name="Zhang W."/>
            <person name="Zhang Y."/>
            <person name="Qiu H."/>
            <person name="Guo Y."/>
            <person name="Wan H."/>
            <person name="Zhang X."/>
            <person name="Scossa F."/>
            <person name="Alseekh S."/>
            <person name="Zhang Q."/>
            <person name="Wang P."/>
            <person name="Xu L."/>
            <person name="Schmidt M.H."/>
            <person name="Jia X."/>
            <person name="Li D."/>
            <person name="Zhu A."/>
            <person name="Guo F."/>
            <person name="Chen W."/>
            <person name="Ni D."/>
            <person name="Usadel B."/>
            <person name="Fernie A.R."/>
            <person name="Wen W."/>
        </authorList>
    </citation>
    <scope>NUCLEOTIDE SEQUENCE [LARGE SCALE GENOMIC DNA]</scope>
    <source>
        <strain evidence="18">cv. G240</strain>
    </source>
</reference>
<dbReference type="InterPro" id="IPR052266">
    <property type="entry name" value="Miro-EF-hand_domain"/>
</dbReference>
<keyword evidence="6 14" id="KW-0547">Nucleotide-binding</keyword>
<evidence type="ECO:0000256" key="10">
    <source>
        <dbReference type="ARBA" id="ARBA00022989"/>
    </source>
</evidence>
<dbReference type="PANTHER" id="PTHR46819:SF1">
    <property type="entry name" value="EF-HAND CALCIUM-BINDING DOMAIN-CONTAINING PROTEIN 7"/>
    <property type="match status" value="1"/>
</dbReference>
<proteinExistence type="inferred from homology"/>
<evidence type="ECO:0000256" key="2">
    <source>
        <dbReference type="ARBA" id="ARBA00007981"/>
    </source>
</evidence>
<dbReference type="Proteomes" id="UP000593564">
    <property type="component" value="Unassembled WGS sequence"/>
</dbReference>
<dbReference type="GO" id="GO:0007005">
    <property type="term" value="P:mitochondrion organization"/>
    <property type="evidence" value="ECO:0007669"/>
    <property type="project" value="InterPro"/>
</dbReference>
<evidence type="ECO:0000256" key="14">
    <source>
        <dbReference type="PIRNR" id="PIRNR037488"/>
    </source>
</evidence>
<protein>
    <recommendedName>
        <fullName evidence="14">Mitochondrial Rho GTPase</fullName>
        <ecNumber evidence="14">3.6.5.-</ecNumber>
    </recommendedName>
</protein>
<evidence type="ECO:0000256" key="9">
    <source>
        <dbReference type="ARBA" id="ARBA00022837"/>
    </source>
</evidence>
<dbReference type="InterPro" id="IPR011992">
    <property type="entry name" value="EF-hand-dom_pair"/>
</dbReference>
<dbReference type="SUPFAM" id="SSF47473">
    <property type="entry name" value="EF-hand"/>
    <property type="match status" value="1"/>
</dbReference>
<feature type="domain" description="Miro" evidence="16">
    <location>
        <begin position="5"/>
        <end position="170"/>
    </location>
</feature>
<evidence type="ECO:0000256" key="3">
    <source>
        <dbReference type="ARBA" id="ARBA00022692"/>
    </source>
</evidence>
<dbReference type="PIRSF" id="PIRSF037488">
    <property type="entry name" value="Mt_Rho_GTPase"/>
    <property type="match status" value="1"/>
</dbReference>
<keyword evidence="11 14" id="KW-0496">Mitochondrion</keyword>
<dbReference type="SMART" id="SM00174">
    <property type="entry name" value="RHO"/>
    <property type="match status" value="1"/>
</dbReference>
<dbReference type="Gene3D" id="1.10.238.10">
    <property type="entry name" value="EF-hand"/>
    <property type="match status" value="2"/>
</dbReference>
<dbReference type="InterPro" id="IPR001806">
    <property type="entry name" value="Small_GTPase"/>
</dbReference>
<keyword evidence="4" id="KW-0479">Metal-binding</keyword>